<gene>
    <name evidence="1" type="ORF">ECE50_005775</name>
</gene>
<name>A0A433WD09_9BACT</name>
<dbReference type="InterPro" id="IPR036761">
    <property type="entry name" value="TTHA0802/YceI-like_sf"/>
</dbReference>
<dbReference type="Pfam" id="PF04264">
    <property type="entry name" value="YceI"/>
    <property type="match status" value="1"/>
</dbReference>
<dbReference type="InterPro" id="IPR007372">
    <property type="entry name" value="Lipid/polyisoprenoid-bd_YceI"/>
</dbReference>
<dbReference type="EMBL" id="RIAR02000001">
    <property type="protein sequence ID" value="NSL86326.1"/>
    <property type="molecule type" value="Genomic_DNA"/>
</dbReference>
<dbReference type="Gene3D" id="2.40.128.110">
    <property type="entry name" value="Lipid/polyisoprenoid-binding, YceI-like"/>
    <property type="match status" value="1"/>
</dbReference>
<keyword evidence="2" id="KW-1185">Reference proteome</keyword>
<evidence type="ECO:0000313" key="2">
    <source>
        <dbReference type="Proteomes" id="UP000281028"/>
    </source>
</evidence>
<dbReference type="SUPFAM" id="SSF101874">
    <property type="entry name" value="YceI-like"/>
    <property type="match status" value="1"/>
</dbReference>
<sequence length="178" mass="19595">MRKMIYPAATALVLLLAAFTWFSVQQWQIGNNYSIKFTGKYADGTFKTMKGTIIFDEQNPAAAKFDVTIDVASINTGNGLKNRHARSDKWFDAEKYPVIHFVSSSVVKTAGGYEVKGILEMHGISKPFTIPFTFSRNGANGVFTGNFKVNRADYGITTARGDESDFTSLAVTVPVTSR</sequence>
<comment type="caution">
    <text evidence="1">The sequence shown here is derived from an EMBL/GenBank/DDBJ whole genome shotgun (WGS) entry which is preliminary data.</text>
</comment>
<dbReference type="PANTHER" id="PTHR34406">
    <property type="entry name" value="PROTEIN YCEI"/>
    <property type="match status" value="1"/>
</dbReference>
<dbReference type="SMART" id="SM00867">
    <property type="entry name" value="YceI"/>
    <property type="match status" value="1"/>
</dbReference>
<accession>A0A433WD09</accession>
<dbReference type="OrthoDB" id="9811006at2"/>
<proteinExistence type="predicted"/>
<dbReference type="Proteomes" id="UP000281028">
    <property type="component" value="Unassembled WGS sequence"/>
</dbReference>
<dbReference type="PANTHER" id="PTHR34406:SF1">
    <property type="entry name" value="PROTEIN YCEI"/>
    <property type="match status" value="1"/>
</dbReference>
<reference evidence="1" key="1">
    <citation type="submission" date="2020-05" db="EMBL/GenBank/DDBJ databases">
        <title>Chitinophaga laudate sp. nov., isolated from a tropical peat swamp.</title>
        <authorList>
            <person name="Goh C.B.S."/>
            <person name="Lee M.S."/>
            <person name="Parimannan S."/>
            <person name="Pasbakhsh P."/>
            <person name="Yule C.M."/>
            <person name="Rajandas H."/>
            <person name="Loke S."/>
            <person name="Croft L."/>
            <person name="Tan J.B.L."/>
        </authorList>
    </citation>
    <scope>NUCLEOTIDE SEQUENCE</scope>
    <source>
        <strain evidence="1">Mgbs1</strain>
    </source>
</reference>
<protein>
    <submittedName>
        <fullName evidence="1">YceI family protein</fullName>
    </submittedName>
</protein>
<organism evidence="1 2">
    <name type="scientific">Chitinophaga solisilvae</name>
    <dbReference type="NCBI Taxonomy" id="1233460"/>
    <lineage>
        <taxon>Bacteria</taxon>
        <taxon>Pseudomonadati</taxon>
        <taxon>Bacteroidota</taxon>
        <taxon>Chitinophagia</taxon>
        <taxon>Chitinophagales</taxon>
        <taxon>Chitinophagaceae</taxon>
        <taxon>Chitinophaga</taxon>
    </lineage>
</organism>
<evidence type="ECO:0000313" key="1">
    <source>
        <dbReference type="EMBL" id="NSL86326.1"/>
    </source>
</evidence>
<dbReference type="AlphaFoldDB" id="A0A433WD09"/>